<keyword evidence="3" id="KW-1185">Reference proteome</keyword>
<accession>A0A023B766</accession>
<sequence>MPGRTLEAAGKRVKNEAAALRRDYAWRCSESRYEELRTLNEDIYAIMDKEERDETVRNNIDNQVCNNGAGEPTDTSEPMDTTPAPEALGSTAPEALGSTAPEALGSTAPEALGSTAPEALGSTAPEALGSTAPEALGSTAPGPAARRTGGCYSPSVPVLTGFGYSAKVFRCSRKGYVALHGLLSSPQWRQMGTLEWANLKEANLRYVELAAVISMYFDNPFGYATAGVREYVGALLKEEPYRCLSWRGNAWVQGCFLERAGVSLEKLQSFCVEHLGYVPVMKWLSFECMRPNPLSFHRYSTRLTKSEGEVSRDCAAKHLAALIESLPADRITASAFAAMTNGNHHPYVFEDSGGPVEGPLDMRTHMLPLRRVFRAEQIEDSIYAVIDQVEADLLRAPGFFTFESVTPQRLQLVHERLDAIRCDPVHTLDVTPMYDMATLPGRSQQHGRHAYWRLTSHLLQAMSFTSSELANFMLDRWTWAQIEHALTPRFKQLPLLPLQAHCSARCREDQQLILERALETANLPPEGRYFGPLTVTEQTDFSLRMSVG</sequence>
<dbReference type="GeneID" id="22912632"/>
<evidence type="ECO:0000313" key="3">
    <source>
        <dbReference type="Proteomes" id="UP000019763"/>
    </source>
</evidence>
<dbReference type="Proteomes" id="UP000019763">
    <property type="component" value="Unassembled WGS sequence"/>
</dbReference>
<evidence type="ECO:0000313" key="2">
    <source>
        <dbReference type="EMBL" id="EZG67070.1"/>
    </source>
</evidence>
<feature type="compositionally biased region" description="Polar residues" evidence="1">
    <location>
        <begin position="57"/>
        <end position="66"/>
    </location>
</feature>
<evidence type="ECO:0000256" key="1">
    <source>
        <dbReference type="SAM" id="MobiDB-lite"/>
    </source>
</evidence>
<dbReference type="AlphaFoldDB" id="A0A023B766"/>
<gene>
    <name evidence="2" type="ORF">GNI_072140</name>
</gene>
<proteinExistence type="predicted"/>
<name>A0A023B766_GRENI</name>
<dbReference type="RefSeq" id="XP_011130347.1">
    <property type="nucleotide sequence ID" value="XM_011132045.1"/>
</dbReference>
<protein>
    <submittedName>
        <fullName evidence="2">Uncharacterized protein</fullName>
    </submittedName>
</protein>
<feature type="region of interest" description="Disordered" evidence="1">
    <location>
        <begin position="54"/>
        <end position="144"/>
    </location>
</feature>
<dbReference type="EMBL" id="AFNH02000542">
    <property type="protein sequence ID" value="EZG67070.1"/>
    <property type="molecule type" value="Genomic_DNA"/>
</dbReference>
<reference evidence="2" key="1">
    <citation type="submission" date="2013-12" db="EMBL/GenBank/DDBJ databases">
        <authorList>
            <person name="Omoto C.K."/>
            <person name="Sibley D."/>
            <person name="Venepally P."/>
            <person name="Hadjithomas M."/>
            <person name="Karamycheva S."/>
            <person name="Brunk B."/>
            <person name="Roos D."/>
            <person name="Caler E."/>
            <person name="Lorenzi H."/>
        </authorList>
    </citation>
    <scope>NUCLEOTIDE SEQUENCE</scope>
</reference>
<comment type="caution">
    <text evidence="2">The sequence shown here is derived from an EMBL/GenBank/DDBJ whole genome shotgun (WGS) entry which is preliminary data.</text>
</comment>
<dbReference type="VEuPathDB" id="CryptoDB:GNI_072140"/>
<organism evidence="2 3">
    <name type="scientific">Gregarina niphandrodes</name>
    <name type="common">Septate eugregarine</name>
    <dbReference type="NCBI Taxonomy" id="110365"/>
    <lineage>
        <taxon>Eukaryota</taxon>
        <taxon>Sar</taxon>
        <taxon>Alveolata</taxon>
        <taxon>Apicomplexa</taxon>
        <taxon>Conoidasida</taxon>
        <taxon>Gregarinasina</taxon>
        <taxon>Eugregarinorida</taxon>
        <taxon>Gregarinidae</taxon>
        <taxon>Gregarina</taxon>
    </lineage>
</organism>